<dbReference type="Gene3D" id="3.40.50.2000">
    <property type="entry name" value="Glycogen Phosphorylase B"/>
    <property type="match status" value="1"/>
</dbReference>
<name>A0A1H3FRI3_9FLAO</name>
<organism evidence="1 2">
    <name type="scientific">Lutibacter oricola</name>
    <dbReference type="NCBI Taxonomy" id="762486"/>
    <lineage>
        <taxon>Bacteria</taxon>
        <taxon>Pseudomonadati</taxon>
        <taxon>Bacteroidota</taxon>
        <taxon>Flavobacteriia</taxon>
        <taxon>Flavobacteriales</taxon>
        <taxon>Flavobacteriaceae</taxon>
        <taxon>Lutibacter</taxon>
    </lineage>
</organism>
<proteinExistence type="predicted"/>
<dbReference type="AlphaFoldDB" id="A0A1H3FRI3"/>
<dbReference type="RefSeq" id="WP_090125780.1">
    <property type="nucleotide sequence ID" value="NZ_FNNJ01000012.1"/>
</dbReference>
<keyword evidence="2" id="KW-1185">Reference proteome</keyword>
<reference evidence="1 2" key="1">
    <citation type="submission" date="2016-10" db="EMBL/GenBank/DDBJ databases">
        <authorList>
            <person name="de Groot N.N."/>
        </authorList>
    </citation>
    <scope>NUCLEOTIDE SEQUENCE [LARGE SCALE GENOMIC DNA]</scope>
    <source>
        <strain evidence="1 2">DSM 24956</strain>
    </source>
</reference>
<evidence type="ECO:0000313" key="1">
    <source>
        <dbReference type="EMBL" id="SDX92988.1"/>
    </source>
</evidence>
<protein>
    <submittedName>
        <fullName evidence="1">Uncharacterized protein</fullName>
    </submittedName>
</protein>
<accession>A0A1H3FRI3</accession>
<evidence type="ECO:0000313" key="2">
    <source>
        <dbReference type="Proteomes" id="UP000199595"/>
    </source>
</evidence>
<dbReference type="OrthoDB" id="784244at2"/>
<dbReference type="EMBL" id="FNNJ01000012">
    <property type="protein sequence ID" value="SDX92988.1"/>
    <property type="molecule type" value="Genomic_DNA"/>
</dbReference>
<dbReference type="SUPFAM" id="SSF53756">
    <property type="entry name" value="UDP-Glycosyltransferase/glycogen phosphorylase"/>
    <property type="match status" value="1"/>
</dbReference>
<gene>
    <name evidence="1" type="ORF">SAMN05444411_11219</name>
</gene>
<sequence length="359" mass="42069">MKILIVSGYFKPNITPRAFRTTELAVELARQGNDVTIYLPWVDYDYSCFEMEFGVKILFFGKSDVEKRLFSSSKIAGKFYRLMNILFQYPKIKYIPQIYKTLQNEKGYDLLISIGAPYSIHWGVDKLIRRNEFLAKKWIADCGDPFMGSKVEIFPNPFWFKFLEKSFCKRANYITVPIEKAINSYYPEFRSKIKVIPQGFNFSKNEYNKVKENPVPTFAYAGMFYKGNRDPRPFLDLLLTIDLDFLFVLYTPKWEALYPYIEKFKGKIEIRELVPRDELLSVLSQMDFLVNFENGTASQSPSKLIDYTIASRPILSVSQKPDITILNSFLTGDYSNQFIFENIDNYNIKNVSKQFIRLK</sequence>
<dbReference type="STRING" id="762486.SAMN05444411_11219"/>
<dbReference type="Proteomes" id="UP000199595">
    <property type="component" value="Unassembled WGS sequence"/>
</dbReference>